<proteinExistence type="predicted"/>
<dbReference type="PANTHER" id="PTHR10188">
    <property type="entry name" value="L-ASPARAGINASE"/>
    <property type="match status" value="1"/>
</dbReference>
<dbReference type="FunFam" id="3.60.20.30:FF:000001">
    <property type="entry name" value="Isoaspartyl peptidase/L-asparaginase"/>
    <property type="match status" value="1"/>
</dbReference>
<dbReference type="InterPro" id="IPR000246">
    <property type="entry name" value="Peptidase_T2"/>
</dbReference>
<keyword evidence="3" id="KW-0068">Autocatalytic cleavage</keyword>
<protein>
    <submittedName>
        <fullName evidence="4">Isoaspartyl peptidase/L-asparaginase</fullName>
    </submittedName>
</protein>
<gene>
    <name evidence="4" type="ORF">QQ91_011110</name>
</gene>
<comment type="caution">
    <text evidence="4">The sequence shown here is derived from an EMBL/GenBank/DDBJ whole genome shotgun (WGS) entry which is preliminary data.</text>
</comment>
<evidence type="ECO:0000256" key="2">
    <source>
        <dbReference type="ARBA" id="ARBA00022801"/>
    </source>
</evidence>
<evidence type="ECO:0000256" key="3">
    <source>
        <dbReference type="ARBA" id="ARBA00022813"/>
    </source>
</evidence>
<keyword evidence="2" id="KW-0378">Hydrolase</keyword>
<dbReference type="EMBL" id="JTHE02000003">
    <property type="protein sequence ID" value="NEV67667.1"/>
    <property type="molecule type" value="Genomic_DNA"/>
</dbReference>
<dbReference type="InterPro" id="IPR029055">
    <property type="entry name" value="Ntn_hydrolases_N"/>
</dbReference>
<dbReference type="GO" id="GO:0008233">
    <property type="term" value="F:peptidase activity"/>
    <property type="evidence" value="ECO:0007669"/>
    <property type="project" value="UniProtKB-KW"/>
</dbReference>
<evidence type="ECO:0000256" key="1">
    <source>
        <dbReference type="ARBA" id="ARBA00022670"/>
    </source>
</evidence>
<dbReference type="SUPFAM" id="SSF56235">
    <property type="entry name" value="N-terminal nucleophile aminohydrolases (Ntn hydrolases)"/>
    <property type="match status" value="1"/>
</dbReference>
<reference evidence="4" key="2">
    <citation type="journal article" date="2015" name="Genome Announc.">
        <title>Draft Genome Sequence of Filamentous Marine Cyanobacterium Lyngbya confervoides Strain BDU141951.</title>
        <authorList>
            <person name="Chandrababunaidu M.M."/>
            <person name="Sen D."/>
            <person name="Tripathy S."/>
        </authorList>
    </citation>
    <scope>NUCLEOTIDE SEQUENCE</scope>
    <source>
        <strain evidence="4">BDU141951</strain>
    </source>
</reference>
<sequence>MSNSYSLMIHGGSGSLEDLKYEAGEAEFKQSIHAILEKGRQRLARGDRALDVVEYCVTLLENDPLYNAGRGSVLNARGQVEMDAALMNGADLRAGSVACVSEIKNPIALARHVLNHGKHVLLMGEGAMEFANLCGLERCHEDYFITPARIEQLKEAKAAGRITLDHERVTMAEKLGTVGAVARDVYGDLAAATSTGGLVNNHWGRVGDTPIIGAGVFADNESCAVSATGYGEEFLRTVLGKTIAMFMQWRGLDVAAAAEAGIEYLVNRVQGEGGVIVVDADGRCASAQSTTGLICGWIEHGGEAHCTLG</sequence>
<dbReference type="GO" id="GO:0016811">
    <property type="term" value="F:hydrolase activity, acting on carbon-nitrogen (but not peptide) bonds, in linear amides"/>
    <property type="evidence" value="ECO:0007669"/>
    <property type="project" value="UniProtKB-ARBA"/>
</dbReference>
<accession>A0A0C1Y359</accession>
<organism evidence="4">
    <name type="scientific">Lyngbya confervoides BDU141951</name>
    <dbReference type="NCBI Taxonomy" id="1574623"/>
    <lineage>
        <taxon>Bacteria</taxon>
        <taxon>Bacillati</taxon>
        <taxon>Cyanobacteriota</taxon>
        <taxon>Cyanophyceae</taxon>
        <taxon>Oscillatoriophycideae</taxon>
        <taxon>Oscillatoriales</taxon>
        <taxon>Microcoleaceae</taxon>
        <taxon>Lyngbya</taxon>
    </lineage>
</organism>
<dbReference type="Gene3D" id="3.60.20.30">
    <property type="entry name" value="(Glycosyl)asparaginase"/>
    <property type="match status" value="1"/>
</dbReference>
<name>A0A0C1Y359_9CYAN</name>
<dbReference type="PANTHER" id="PTHR10188:SF6">
    <property type="entry name" value="N(4)-(BETA-N-ACETYLGLUCOSAMINYL)-L-ASPARAGINASE"/>
    <property type="match status" value="1"/>
</dbReference>
<reference evidence="4" key="3">
    <citation type="submission" date="2020-02" db="EMBL/GenBank/DDBJ databases">
        <authorList>
            <person name="Sarangi A.N."/>
            <person name="Ghosh S."/>
            <person name="Mukherjee M."/>
            <person name="Tripathy S."/>
        </authorList>
    </citation>
    <scope>NUCLEOTIDE SEQUENCE</scope>
    <source>
        <strain evidence="4">BDU141951</strain>
    </source>
</reference>
<dbReference type="AlphaFoldDB" id="A0A0C1Y359"/>
<keyword evidence="1" id="KW-0645">Protease</keyword>
<dbReference type="CDD" id="cd04512">
    <property type="entry name" value="Ntn_Asparaginase_2_like"/>
    <property type="match status" value="1"/>
</dbReference>
<dbReference type="Pfam" id="PF01112">
    <property type="entry name" value="Asparaginase_2"/>
    <property type="match status" value="1"/>
</dbReference>
<dbReference type="GO" id="GO:0006508">
    <property type="term" value="P:proteolysis"/>
    <property type="evidence" value="ECO:0007669"/>
    <property type="project" value="UniProtKB-KW"/>
</dbReference>
<reference evidence="4" key="1">
    <citation type="submission" date="2014-11" db="EMBL/GenBank/DDBJ databases">
        <authorList>
            <person name="Malar M.C."/>
            <person name="Sen D."/>
            <person name="Tripathy S."/>
        </authorList>
    </citation>
    <scope>NUCLEOTIDE SEQUENCE</scope>
    <source>
        <strain evidence="4">BDU141951</strain>
    </source>
</reference>
<evidence type="ECO:0000313" key="4">
    <source>
        <dbReference type="EMBL" id="NEV67667.1"/>
    </source>
</evidence>